<dbReference type="AlphaFoldDB" id="A0A8T8HZB0"/>
<sequence>MKIRRTVAAIAATLLPVVTAGTGQAAGAAAYECTANHMCAYAWPGGDGERIELLFAVEDLGTWKGGVLNDQISSGWNRSPFPFCFYVDSQYRGERYQSAPGSSGWFPHNDAYSSIKRGSC</sequence>
<evidence type="ECO:0000313" key="3">
    <source>
        <dbReference type="EMBL" id="QTR03983.1"/>
    </source>
</evidence>
<dbReference type="Gene3D" id="2.60.20.10">
    <property type="entry name" value="Crystallins"/>
    <property type="match status" value="1"/>
</dbReference>
<organism evidence="3 4">
    <name type="scientific">Saccharothrix algeriensis</name>
    <dbReference type="NCBI Taxonomy" id="173560"/>
    <lineage>
        <taxon>Bacteria</taxon>
        <taxon>Bacillati</taxon>
        <taxon>Actinomycetota</taxon>
        <taxon>Actinomycetes</taxon>
        <taxon>Pseudonocardiales</taxon>
        <taxon>Pseudonocardiaceae</taxon>
        <taxon>Saccharothrix</taxon>
    </lineage>
</organism>
<dbReference type="RefSeq" id="WP_204840767.1">
    <property type="nucleotide sequence ID" value="NZ_JAFBCL010000001.1"/>
</dbReference>
<feature type="signal peptide" evidence="1">
    <location>
        <begin position="1"/>
        <end position="20"/>
    </location>
</feature>
<protein>
    <submittedName>
        <fullName evidence="3">Peptidase inhibitor family I36 protein</fullName>
    </submittedName>
</protein>
<evidence type="ECO:0000313" key="4">
    <source>
        <dbReference type="Proteomes" id="UP000671828"/>
    </source>
</evidence>
<dbReference type="Proteomes" id="UP001195724">
    <property type="component" value="Unassembled WGS sequence"/>
</dbReference>
<evidence type="ECO:0000256" key="1">
    <source>
        <dbReference type="SAM" id="SignalP"/>
    </source>
</evidence>
<dbReference type="Pfam" id="PF03995">
    <property type="entry name" value="Inhibitor_I36"/>
    <property type="match status" value="1"/>
</dbReference>
<keyword evidence="5" id="KW-1185">Reference proteome</keyword>
<accession>A0A8T8HZB0</accession>
<dbReference type="EMBL" id="JAFBCL010000001">
    <property type="protein sequence ID" value="MBM7809684.1"/>
    <property type="molecule type" value="Genomic_DNA"/>
</dbReference>
<reference evidence="2 5" key="1">
    <citation type="submission" date="2021-01" db="EMBL/GenBank/DDBJ databases">
        <title>Sequencing the genomes of 1000 actinobacteria strains.</title>
        <authorList>
            <person name="Klenk H.-P."/>
        </authorList>
    </citation>
    <scope>NUCLEOTIDE SEQUENCE [LARGE SCALE GENOMIC DNA]</scope>
    <source>
        <strain evidence="2 5">DSM 44581</strain>
    </source>
</reference>
<keyword evidence="1" id="KW-0732">Signal</keyword>
<gene>
    <name evidence="3" type="ORF">J7S33_02895</name>
    <name evidence="2" type="ORF">JOE68_000549</name>
</gene>
<name>A0A8T8HZB0_9PSEU</name>
<evidence type="ECO:0000313" key="2">
    <source>
        <dbReference type="EMBL" id="MBM7809684.1"/>
    </source>
</evidence>
<feature type="chain" id="PRO_5038350943" evidence="1">
    <location>
        <begin position="21"/>
        <end position="120"/>
    </location>
</feature>
<reference evidence="3" key="2">
    <citation type="submission" date="2021-04" db="EMBL/GenBank/DDBJ databases">
        <title>Saccharothrix algeriensis WGS.</title>
        <authorList>
            <person name="Stuskova K."/>
            <person name="Hakalova E."/>
            <person name="Tebbal A.B."/>
            <person name="Eichmeier A."/>
        </authorList>
    </citation>
    <scope>NUCLEOTIDE SEQUENCE</scope>
    <source>
        <strain evidence="3">NRRL B-24137</strain>
    </source>
</reference>
<proteinExistence type="predicted"/>
<evidence type="ECO:0000313" key="5">
    <source>
        <dbReference type="Proteomes" id="UP001195724"/>
    </source>
</evidence>
<dbReference type="EMBL" id="CP072788">
    <property type="protein sequence ID" value="QTR03983.1"/>
    <property type="molecule type" value="Genomic_DNA"/>
</dbReference>
<dbReference type="Proteomes" id="UP000671828">
    <property type="component" value="Chromosome"/>
</dbReference>